<feature type="transmembrane region" description="Helical" evidence="8">
    <location>
        <begin position="176"/>
        <end position="196"/>
    </location>
</feature>
<comment type="subcellular location">
    <subcellularLocation>
        <location evidence="1 8">Cell membrane</location>
        <topology evidence="1 8">Multi-pass membrane protein</topology>
    </subcellularLocation>
</comment>
<evidence type="ECO:0000313" key="10">
    <source>
        <dbReference type="Proteomes" id="UP000036958"/>
    </source>
</evidence>
<reference evidence="10" key="1">
    <citation type="submission" date="2015-07" db="EMBL/GenBank/DDBJ databases">
        <title>Genome sequencing of Sunxiuqinia dokdonensis strain SK.</title>
        <authorList>
            <person name="Ahn S."/>
            <person name="Kim B.-C."/>
        </authorList>
    </citation>
    <scope>NUCLEOTIDE SEQUENCE [LARGE SCALE GENOMIC DNA]</scope>
    <source>
        <strain evidence="10">SK</strain>
    </source>
</reference>
<dbReference type="STRING" id="1409788.NC99_29340"/>
<feature type="transmembrane region" description="Helical" evidence="8">
    <location>
        <begin position="33"/>
        <end position="55"/>
    </location>
</feature>
<gene>
    <name evidence="9" type="ORF">NC99_29340</name>
</gene>
<comment type="caution">
    <text evidence="9">The sequence shown here is derived from an EMBL/GenBank/DDBJ whole genome shotgun (WGS) entry which is preliminary data.</text>
</comment>
<evidence type="ECO:0000256" key="5">
    <source>
        <dbReference type="ARBA" id="ARBA00022692"/>
    </source>
</evidence>
<evidence type="ECO:0000256" key="8">
    <source>
        <dbReference type="RuleBase" id="RU363041"/>
    </source>
</evidence>
<evidence type="ECO:0000256" key="4">
    <source>
        <dbReference type="ARBA" id="ARBA00022475"/>
    </source>
</evidence>
<dbReference type="PANTHER" id="PTHR30269:SF37">
    <property type="entry name" value="MEMBRANE TRANSPORTER PROTEIN"/>
    <property type="match status" value="1"/>
</dbReference>
<evidence type="ECO:0000256" key="7">
    <source>
        <dbReference type="ARBA" id="ARBA00023136"/>
    </source>
</evidence>
<keyword evidence="4 8" id="KW-1003">Cell membrane</keyword>
<keyword evidence="10" id="KW-1185">Reference proteome</keyword>
<dbReference type="Proteomes" id="UP000036958">
    <property type="component" value="Unassembled WGS sequence"/>
</dbReference>
<dbReference type="EMBL" id="LGIA01000167">
    <property type="protein sequence ID" value="KOH44263.1"/>
    <property type="molecule type" value="Genomic_DNA"/>
</dbReference>
<dbReference type="RefSeq" id="WP_053184573.1">
    <property type="nucleotide sequence ID" value="NZ_LGIA01000167.1"/>
</dbReference>
<dbReference type="InterPro" id="IPR002781">
    <property type="entry name" value="TM_pro_TauE-like"/>
</dbReference>
<dbReference type="AlphaFoldDB" id="A0A0L8V7E7"/>
<proteinExistence type="inferred from homology"/>
<dbReference type="InterPro" id="IPR052017">
    <property type="entry name" value="TSUP"/>
</dbReference>
<name>A0A0L8V7E7_9BACT</name>
<protein>
    <recommendedName>
        <fullName evidence="8">Probable membrane transporter protein</fullName>
    </recommendedName>
</protein>
<keyword evidence="5 8" id="KW-0812">Transmembrane</keyword>
<feature type="transmembrane region" description="Helical" evidence="8">
    <location>
        <begin position="67"/>
        <end position="88"/>
    </location>
</feature>
<evidence type="ECO:0000256" key="2">
    <source>
        <dbReference type="ARBA" id="ARBA00009142"/>
    </source>
</evidence>
<feature type="transmembrane region" description="Helical" evidence="8">
    <location>
        <begin position="108"/>
        <end position="129"/>
    </location>
</feature>
<dbReference type="OrthoDB" id="8480055at2"/>
<evidence type="ECO:0000256" key="6">
    <source>
        <dbReference type="ARBA" id="ARBA00022989"/>
    </source>
</evidence>
<feature type="transmembrane region" description="Helical" evidence="8">
    <location>
        <begin position="141"/>
        <end position="161"/>
    </location>
</feature>
<evidence type="ECO:0000256" key="1">
    <source>
        <dbReference type="ARBA" id="ARBA00004651"/>
    </source>
</evidence>
<dbReference type="PANTHER" id="PTHR30269">
    <property type="entry name" value="TRANSMEMBRANE PROTEIN YFCA"/>
    <property type="match status" value="1"/>
</dbReference>
<evidence type="ECO:0000313" key="9">
    <source>
        <dbReference type="EMBL" id="KOH44263.1"/>
    </source>
</evidence>
<feature type="transmembrane region" description="Helical" evidence="8">
    <location>
        <begin position="208"/>
        <end position="225"/>
    </location>
</feature>
<comment type="similarity">
    <text evidence="2 8">Belongs to the 4-toluene sulfonate uptake permease (TSUP) (TC 2.A.102) family.</text>
</comment>
<feature type="transmembrane region" description="Helical" evidence="8">
    <location>
        <begin position="237"/>
        <end position="256"/>
    </location>
</feature>
<evidence type="ECO:0000256" key="3">
    <source>
        <dbReference type="ARBA" id="ARBA00022448"/>
    </source>
</evidence>
<keyword evidence="7 8" id="KW-0472">Membrane</keyword>
<dbReference type="GO" id="GO:0005886">
    <property type="term" value="C:plasma membrane"/>
    <property type="evidence" value="ECO:0007669"/>
    <property type="project" value="UniProtKB-SubCell"/>
</dbReference>
<dbReference type="Pfam" id="PF01925">
    <property type="entry name" value="TauE"/>
    <property type="match status" value="1"/>
</dbReference>
<accession>A0A0L8V7E7</accession>
<organism evidence="9 10">
    <name type="scientific">Sunxiuqinia dokdonensis</name>
    <dbReference type="NCBI Taxonomy" id="1409788"/>
    <lineage>
        <taxon>Bacteria</taxon>
        <taxon>Pseudomonadati</taxon>
        <taxon>Bacteroidota</taxon>
        <taxon>Bacteroidia</taxon>
        <taxon>Marinilabiliales</taxon>
        <taxon>Prolixibacteraceae</taxon>
        <taxon>Sunxiuqinia</taxon>
    </lineage>
</organism>
<sequence>MELIVISIAAFFTAILTFFSGFGLGTILMPVFALFFPVDIAIALTGVVHFANNIFKMGLVGKMANKPVLIRFGVPAILASFAGAWVLLRITGLPPIYEYQLWGNTFEIAPVKLIIAVLLLFFSLLEVLPVLQKIEFGGNRLILGGVLSGFFGGLAGIQGAFRSAFLIKSGLSKEAFIATGVIIASLVDITRLSVYASRFTSSGLSENVILLVSATLAAIAGAFAGKKLLKKVTFRSVQLLVAAMLVIISIGLGLGII</sequence>
<keyword evidence="6 8" id="KW-1133">Transmembrane helix</keyword>
<keyword evidence="3" id="KW-0813">Transport</keyword>